<dbReference type="AlphaFoldDB" id="A0A914P452"/>
<name>A0A914P452_MELIC</name>
<protein>
    <submittedName>
        <fullName evidence="3">Ovule protein</fullName>
    </submittedName>
</protein>
<evidence type="ECO:0000256" key="1">
    <source>
        <dbReference type="SAM" id="Phobius"/>
    </source>
</evidence>
<reference evidence="3" key="1">
    <citation type="submission" date="2022-11" db="UniProtKB">
        <authorList>
            <consortium name="WormBaseParasite"/>
        </authorList>
    </citation>
    <scope>IDENTIFICATION</scope>
</reference>
<sequence>MNCQTLDLYFLEMLFMVEEQDHYLLNAILKTLQKMNTKSHVMMWLVYILRLTFMLSTPLDIQSYWISI</sequence>
<dbReference type="WBParaSite" id="Minc3s11824g45176">
    <property type="protein sequence ID" value="Minc3s11824g45176"/>
    <property type="gene ID" value="Minc3s11824g45176"/>
</dbReference>
<accession>A0A914P452</accession>
<proteinExistence type="predicted"/>
<evidence type="ECO:0000313" key="2">
    <source>
        <dbReference type="Proteomes" id="UP000887563"/>
    </source>
</evidence>
<evidence type="ECO:0000313" key="3">
    <source>
        <dbReference type="WBParaSite" id="Minc3s11824g45176"/>
    </source>
</evidence>
<keyword evidence="1" id="KW-0472">Membrane</keyword>
<organism evidence="2 3">
    <name type="scientific">Meloidogyne incognita</name>
    <name type="common">Southern root-knot nematode worm</name>
    <name type="synonym">Oxyuris incognita</name>
    <dbReference type="NCBI Taxonomy" id="6306"/>
    <lineage>
        <taxon>Eukaryota</taxon>
        <taxon>Metazoa</taxon>
        <taxon>Ecdysozoa</taxon>
        <taxon>Nematoda</taxon>
        <taxon>Chromadorea</taxon>
        <taxon>Rhabditida</taxon>
        <taxon>Tylenchina</taxon>
        <taxon>Tylenchomorpha</taxon>
        <taxon>Tylenchoidea</taxon>
        <taxon>Meloidogynidae</taxon>
        <taxon>Meloidogyninae</taxon>
        <taxon>Meloidogyne</taxon>
        <taxon>Meloidogyne incognita group</taxon>
    </lineage>
</organism>
<feature type="transmembrane region" description="Helical" evidence="1">
    <location>
        <begin position="44"/>
        <end position="66"/>
    </location>
</feature>
<dbReference type="Proteomes" id="UP000887563">
    <property type="component" value="Unplaced"/>
</dbReference>
<keyword evidence="2" id="KW-1185">Reference proteome</keyword>
<keyword evidence="1" id="KW-0812">Transmembrane</keyword>
<keyword evidence="1" id="KW-1133">Transmembrane helix</keyword>